<dbReference type="HOGENOM" id="CLU_479093_0_0_1"/>
<dbReference type="InParanoid" id="D8Q1T6"/>
<accession>D8Q1T6</accession>
<evidence type="ECO:0000313" key="2">
    <source>
        <dbReference type="EMBL" id="EFI98556.1"/>
    </source>
</evidence>
<dbReference type="Pfam" id="PF17667">
    <property type="entry name" value="Pkinase_fungal"/>
    <property type="match status" value="1"/>
</dbReference>
<organism evidence="3">
    <name type="scientific">Schizophyllum commune (strain H4-8 / FGSC 9210)</name>
    <name type="common">Split gill fungus</name>
    <dbReference type="NCBI Taxonomy" id="578458"/>
    <lineage>
        <taxon>Eukaryota</taxon>
        <taxon>Fungi</taxon>
        <taxon>Dikarya</taxon>
        <taxon>Basidiomycota</taxon>
        <taxon>Agaricomycotina</taxon>
        <taxon>Agaricomycetes</taxon>
        <taxon>Agaricomycetidae</taxon>
        <taxon>Agaricales</taxon>
        <taxon>Schizophyllaceae</taxon>
        <taxon>Schizophyllum</taxon>
    </lineage>
</organism>
<dbReference type="VEuPathDB" id="FungiDB:SCHCODRAFT_0234397"/>
<protein>
    <recommendedName>
        <fullName evidence="1">Fungal-type protein kinase domain-containing protein</fullName>
    </recommendedName>
</protein>
<dbReference type="RefSeq" id="XP_003033459.1">
    <property type="nucleotide sequence ID" value="XM_003033413.1"/>
</dbReference>
<proteinExistence type="predicted"/>
<reference evidence="2 3" key="1">
    <citation type="journal article" date="2010" name="Nat. Biotechnol.">
        <title>Genome sequence of the model mushroom Schizophyllum commune.</title>
        <authorList>
            <person name="Ohm R.A."/>
            <person name="de Jong J.F."/>
            <person name="Lugones L.G."/>
            <person name="Aerts A."/>
            <person name="Kothe E."/>
            <person name="Stajich J.E."/>
            <person name="de Vries R.P."/>
            <person name="Record E."/>
            <person name="Levasseur A."/>
            <person name="Baker S.E."/>
            <person name="Bartholomew K.A."/>
            <person name="Coutinho P.M."/>
            <person name="Erdmann S."/>
            <person name="Fowler T.J."/>
            <person name="Gathman A.C."/>
            <person name="Lombard V."/>
            <person name="Henrissat B."/>
            <person name="Knabe N."/>
            <person name="Kuees U."/>
            <person name="Lilly W.W."/>
            <person name="Lindquist E."/>
            <person name="Lucas S."/>
            <person name="Magnuson J.K."/>
            <person name="Piumi F."/>
            <person name="Raudaskoski M."/>
            <person name="Salamov A."/>
            <person name="Schmutz J."/>
            <person name="Schwarze F.W.M.R."/>
            <person name="vanKuyk P.A."/>
            <person name="Horton J.S."/>
            <person name="Grigoriev I.V."/>
            <person name="Woesten H.A.B."/>
        </authorList>
    </citation>
    <scope>NUCLEOTIDE SEQUENCE [LARGE SCALE GENOMIC DNA]</scope>
    <source>
        <strain evidence="3">H4-8 / FGSC 9210</strain>
    </source>
</reference>
<keyword evidence="3" id="KW-1185">Reference proteome</keyword>
<dbReference type="GeneID" id="9596006"/>
<dbReference type="InterPro" id="IPR011009">
    <property type="entry name" value="Kinase-like_dom_sf"/>
</dbReference>
<name>D8Q1T6_SCHCM</name>
<dbReference type="AlphaFoldDB" id="D8Q1T6"/>
<dbReference type="KEGG" id="scm:SCHCO_0234397"/>
<dbReference type="PANTHER" id="PTHR38248">
    <property type="entry name" value="FUNK1 6"/>
    <property type="match status" value="1"/>
</dbReference>
<feature type="domain" description="Fungal-type protein kinase" evidence="1">
    <location>
        <begin position="154"/>
        <end position="263"/>
    </location>
</feature>
<gene>
    <name evidence="2" type="ORF">SCHCODRAFT_234397</name>
</gene>
<dbReference type="eggNOG" id="ENOG502SQDH">
    <property type="taxonomic scope" value="Eukaryota"/>
</dbReference>
<dbReference type="InterPro" id="IPR040976">
    <property type="entry name" value="Pkinase_fungal"/>
</dbReference>
<dbReference type="SUPFAM" id="SSF56112">
    <property type="entry name" value="Protein kinase-like (PK-like)"/>
    <property type="match status" value="1"/>
</dbReference>
<dbReference type="Proteomes" id="UP000007431">
    <property type="component" value="Unassembled WGS sequence"/>
</dbReference>
<sequence>MTPRDARRPGPIERATGARFTTLLYFPTAMSASKHVDSELEPHRSGVYDTRLDEIRRSHTWASLFPHTPGTAPIPALVVVDELQCAQSASASTLTPTCTCTPTAAALRRKLGISLCTHPLPVGLDDQQIEVYRVLRSITTEHLEPLHKLQGWDFIDAWFQCAEAHYLAWTNGSHHQDPSLDNLMYRNRRAGKISPVLSDWDIANDWDLAIDASVPQTHTGLTRTGTMPFMAIARLDAGAWDGHLPHIYRHDLEAFFYILTWVVCCYEDGQRLDSLPPMLETWTKGDTWTKYDPETCSAYKYTFICNVQWPYHSFPTDSWSYEMAALANRIRAFFADMFRLSAPSEQSYHDTFKLQFERHGRALPPPKEDDKPTEIWEGFCGAVQEELLTMSDWDTLKKEDLPPRLASFLPDRRWYQRVGTPRSPTPSFTDHEGVLVGGLLYWLRKCDARRQAEKGPGTWVMSGEVRLDKGEGRELAVPDQPRSVEDQPTPVWEEFCGAVREAIGWVNEYALSYARTSASHESGKLSRAKRLVATTRHMAGSQKRDLDLAKFRRTIRMTRANLLLYVMKR</sequence>
<dbReference type="PANTHER" id="PTHR38248:SF2">
    <property type="entry name" value="FUNK1 11"/>
    <property type="match status" value="1"/>
</dbReference>
<evidence type="ECO:0000313" key="3">
    <source>
        <dbReference type="Proteomes" id="UP000007431"/>
    </source>
</evidence>
<evidence type="ECO:0000259" key="1">
    <source>
        <dbReference type="Pfam" id="PF17667"/>
    </source>
</evidence>
<dbReference type="OrthoDB" id="5569250at2759"/>
<dbReference type="EMBL" id="GL377305">
    <property type="protein sequence ID" value="EFI98556.1"/>
    <property type="molecule type" value="Genomic_DNA"/>
</dbReference>